<keyword evidence="1" id="KW-0472">Membrane</keyword>
<gene>
    <name evidence="2" type="ORF">NKG59_20590</name>
</gene>
<feature type="transmembrane region" description="Helical" evidence="1">
    <location>
        <begin position="360"/>
        <end position="381"/>
    </location>
</feature>
<sequence>MKKINPAAYDDGDPFDFDLQAFIARCWELRRQIILFATVFSLLILAFSFWIGRQYSSEGFMRAPRKFAEYNVQKAAFWDRETLHRYLEDNKKIGDVNGQYLLGSLSERFVQAHVQAVLPLSKDDLRYITDAKGMLDTIGILGFSITFKDRSAENAQARVQLMGDYIKDTMLSEDLLDTIYTKAGEAKAKKQQIDNLIIQKRLALTQASSRLEAARLIAGKYPEASKMEARQLLSTGSDANASRYLSPVAQLVGIETEIADLKSQLTLLERDAEQNALRNEFYERIDQGTRQAKTGSALLAEFVKTAQAVFTGKDLKDDKTREIYNQLMVIAEQMRNKHITEARFVSGPTLPEYRSGPSSLALALLSLIGGVALGTLNVLLLDKLRAFKAGRGNPAFDEELGSEGESLRPVQVA</sequence>
<name>A0AA41WT99_9RALS</name>
<dbReference type="Proteomes" id="UP001162793">
    <property type="component" value="Unassembled WGS sequence"/>
</dbReference>
<accession>A0AA41WT99</accession>
<dbReference type="AlphaFoldDB" id="A0AA41WT99"/>
<reference evidence="3" key="1">
    <citation type="journal article" date="2023" name="Front. Microbiol.">
        <title>Ralstonia chuxiongensis sp. nov., Ralstonia mojiangensis sp. nov., and Ralstonia soli sp. nov., isolated from tobacco fields, are three novel species in the family Burkholderiaceae.</title>
        <authorList>
            <person name="Lu C.H."/>
            <person name="Zhang Y.Y."/>
            <person name="Jiang N."/>
            <person name="Chen W."/>
            <person name="Shao X."/>
            <person name="Zhao Z.M."/>
            <person name="Lu W.L."/>
            <person name="Hu X."/>
            <person name="Xi Y.X."/>
            <person name="Zou S.Y."/>
            <person name="Wei Q.J."/>
            <person name="Lin Z.L."/>
            <person name="Gong L."/>
            <person name="Gai X.T."/>
            <person name="Zhang L.Q."/>
            <person name="Li J.Y."/>
            <person name="Jin Y."/>
            <person name="Xia Z.Y."/>
        </authorList>
    </citation>
    <scope>NUCLEOTIDE SEQUENCE [LARGE SCALE GENOMIC DNA]</scope>
    <source>
        <strain evidence="3">21YRMH01-3</strain>
    </source>
</reference>
<keyword evidence="3" id="KW-1185">Reference proteome</keyword>
<evidence type="ECO:0000313" key="2">
    <source>
        <dbReference type="EMBL" id="MCP1174768.1"/>
    </source>
</evidence>
<organism evidence="2 3">
    <name type="scientific">Ralstonia chuxiongensis</name>
    <dbReference type="NCBI Taxonomy" id="2957504"/>
    <lineage>
        <taxon>Bacteria</taxon>
        <taxon>Pseudomonadati</taxon>
        <taxon>Pseudomonadota</taxon>
        <taxon>Betaproteobacteria</taxon>
        <taxon>Burkholderiales</taxon>
        <taxon>Burkholderiaceae</taxon>
        <taxon>Ralstonia</taxon>
    </lineage>
</organism>
<evidence type="ECO:0000256" key="1">
    <source>
        <dbReference type="SAM" id="Phobius"/>
    </source>
</evidence>
<feature type="transmembrane region" description="Helical" evidence="1">
    <location>
        <begin position="33"/>
        <end position="52"/>
    </location>
</feature>
<keyword evidence="1" id="KW-1133">Transmembrane helix</keyword>
<dbReference type="RefSeq" id="WP_253540648.1">
    <property type="nucleotide sequence ID" value="NZ_JAMYWC010000006.1"/>
</dbReference>
<proteinExistence type="predicted"/>
<keyword evidence="1" id="KW-0812">Transmembrane</keyword>
<protein>
    <submittedName>
        <fullName evidence="2">Uncharacterized protein</fullName>
    </submittedName>
</protein>
<evidence type="ECO:0000313" key="3">
    <source>
        <dbReference type="Proteomes" id="UP001162793"/>
    </source>
</evidence>
<comment type="caution">
    <text evidence="2">The sequence shown here is derived from an EMBL/GenBank/DDBJ whole genome shotgun (WGS) entry which is preliminary data.</text>
</comment>
<dbReference type="EMBL" id="JAMYWC010000006">
    <property type="protein sequence ID" value="MCP1174768.1"/>
    <property type="molecule type" value="Genomic_DNA"/>
</dbReference>